<feature type="non-terminal residue" evidence="1">
    <location>
        <position position="1"/>
    </location>
</feature>
<name>X1GB09_9ZZZZ</name>
<dbReference type="AlphaFoldDB" id="X1GB09"/>
<dbReference type="EMBL" id="BART01041993">
    <property type="protein sequence ID" value="GAH30218.1"/>
    <property type="molecule type" value="Genomic_DNA"/>
</dbReference>
<comment type="caution">
    <text evidence="1">The sequence shown here is derived from an EMBL/GenBank/DDBJ whole genome shotgun (WGS) entry which is preliminary data.</text>
</comment>
<feature type="non-terminal residue" evidence="1">
    <location>
        <position position="47"/>
    </location>
</feature>
<protein>
    <submittedName>
        <fullName evidence="1">Uncharacterized protein</fullName>
    </submittedName>
</protein>
<sequence>AVRGLLTSTLAAWTGTQIVGSKVDFAYAGANVITGAASVEVNSPLTA</sequence>
<organism evidence="1">
    <name type="scientific">marine sediment metagenome</name>
    <dbReference type="NCBI Taxonomy" id="412755"/>
    <lineage>
        <taxon>unclassified sequences</taxon>
        <taxon>metagenomes</taxon>
        <taxon>ecological metagenomes</taxon>
    </lineage>
</organism>
<reference evidence="1" key="1">
    <citation type="journal article" date="2014" name="Front. Microbiol.">
        <title>High frequency of phylogenetically diverse reductive dehalogenase-homologous genes in deep subseafloor sedimentary metagenomes.</title>
        <authorList>
            <person name="Kawai M."/>
            <person name="Futagami T."/>
            <person name="Toyoda A."/>
            <person name="Takaki Y."/>
            <person name="Nishi S."/>
            <person name="Hori S."/>
            <person name="Arai W."/>
            <person name="Tsubouchi T."/>
            <person name="Morono Y."/>
            <person name="Uchiyama I."/>
            <person name="Ito T."/>
            <person name="Fujiyama A."/>
            <person name="Inagaki F."/>
            <person name="Takami H."/>
        </authorList>
    </citation>
    <scope>NUCLEOTIDE SEQUENCE</scope>
    <source>
        <strain evidence="1">Expedition CK06-06</strain>
    </source>
</reference>
<gene>
    <name evidence="1" type="ORF">S01H4_67114</name>
</gene>
<accession>X1GB09</accession>
<evidence type="ECO:0000313" key="1">
    <source>
        <dbReference type="EMBL" id="GAH30218.1"/>
    </source>
</evidence>
<proteinExistence type="predicted"/>